<evidence type="ECO:0000313" key="1">
    <source>
        <dbReference type="EMBL" id="GAA1699763.1"/>
    </source>
</evidence>
<organism evidence="1 2">
    <name type="scientific">Dietzia cercidiphylli</name>
    <dbReference type="NCBI Taxonomy" id="498199"/>
    <lineage>
        <taxon>Bacteria</taxon>
        <taxon>Bacillati</taxon>
        <taxon>Actinomycetota</taxon>
        <taxon>Actinomycetes</taxon>
        <taxon>Mycobacteriales</taxon>
        <taxon>Dietziaceae</taxon>
        <taxon>Dietzia</taxon>
    </lineage>
</organism>
<dbReference type="RefSeq" id="WP_344390447.1">
    <property type="nucleotide sequence ID" value="NZ_BAAAQG010000003.1"/>
</dbReference>
<evidence type="ECO:0008006" key="3">
    <source>
        <dbReference type="Google" id="ProtNLM"/>
    </source>
</evidence>
<reference evidence="1 2" key="1">
    <citation type="journal article" date="2019" name="Int. J. Syst. Evol. Microbiol.">
        <title>The Global Catalogue of Microorganisms (GCM) 10K type strain sequencing project: providing services to taxonomists for standard genome sequencing and annotation.</title>
        <authorList>
            <consortium name="The Broad Institute Genomics Platform"/>
            <consortium name="The Broad Institute Genome Sequencing Center for Infectious Disease"/>
            <person name="Wu L."/>
            <person name="Ma J."/>
        </authorList>
    </citation>
    <scope>NUCLEOTIDE SEQUENCE [LARGE SCALE GENOMIC DNA]</scope>
    <source>
        <strain evidence="1 2">JCM 16002</strain>
    </source>
</reference>
<proteinExistence type="predicted"/>
<protein>
    <recommendedName>
        <fullName evidence="3">Cobalamin biosynthesis protein CbiX</fullName>
    </recommendedName>
</protein>
<comment type="caution">
    <text evidence="1">The sequence shown here is derived from an EMBL/GenBank/DDBJ whole genome shotgun (WGS) entry which is preliminary data.</text>
</comment>
<name>A0ABN2I725_9ACTN</name>
<sequence length="267" mass="27725">MTAHSPVHEHAHQHTDPATARIVAALGPESEQMPDLGIPSAAPGRGLADLVAAEGESGDLVVVVPMTFGRAPTVIADCARTLRDVRGRAGGAWLALAAPLGDATMLVTRLRAAIRRHELGDTAADSVLVVSPAIDPFADAELFRLARLARQYGRPGLVEVAFHGGTEPDPDLAGGVARLDALGSGRPMVVSATLAPAPVTGRDLPGEGEYLLGPAVLRSVIDTRVREAVHRLDHGRDGIDAALDAEDGHGYAHSHVAADGSVYTHSH</sequence>
<dbReference type="SUPFAM" id="SSF53800">
    <property type="entry name" value="Chelatase"/>
    <property type="match status" value="1"/>
</dbReference>
<evidence type="ECO:0000313" key="2">
    <source>
        <dbReference type="Proteomes" id="UP001500383"/>
    </source>
</evidence>
<gene>
    <name evidence="1" type="ORF">GCM10009831_05150</name>
</gene>
<dbReference type="Proteomes" id="UP001500383">
    <property type="component" value="Unassembled WGS sequence"/>
</dbReference>
<dbReference type="EMBL" id="BAAAQG010000003">
    <property type="protein sequence ID" value="GAA1699763.1"/>
    <property type="molecule type" value="Genomic_DNA"/>
</dbReference>
<keyword evidence="2" id="KW-1185">Reference proteome</keyword>
<accession>A0ABN2I725</accession>